<reference evidence="11 12" key="1">
    <citation type="submission" date="2021-07" db="EMBL/GenBank/DDBJ databases">
        <title>The Aristolochia fimbriata genome: insights into angiosperm evolution, floral development and chemical biosynthesis.</title>
        <authorList>
            <person name="Jiao Y."/>
        </authorList>
    </citation>
    <scope>NUCLEOTIDE SEQUENCE [LARGE SCALE GENOMIC DNA]</scope>
    <source>
        <strain evidence="11">IBCAS-2021</strain>
        <tissue evidence="11">Leaf</tissue>
    </source>
</reference>
<evidence type="ECO:0000256" key="4">
    <source>
        <dbReference type="ARBA" id="ARBA00022640"/>
    </source>
</evidence>
<evidence type="ECO:0000256" key="3">
    <source>
        <dbReference type="ARBA" id="ARBA00022528"/>
    </source>
</evidence>
<dbReference type="PANTHER" id="PTHR31403:SF51">
    <property type="entry name" value="PHOSPHOLIPASE A1-IGAMMA2, CHLOROPLASTIC"/>
    <property type="match status" value="1"/>
</dbReference>
<dbReference type="GO" id="GO:0016042">
    <property type="term" value="P:lipid catabolic process"/>
    <property type="evidence" value="ECO:0007669"/>
    <property type="project" value="UniProtKB-KW"/>
</dbReference>
<organism evidence="11 12">
    <name type="scientific">Aristolochia fimbriata</name>
    <name type="common">White veined hardy Dutchman's pipe vine</name>
    <dbReference type="NCBI Taxonomy" id="158543"/>
    <lineage>
        <taxon>Eukaryota</taxon>
        <taxon>Viridiplantae</taxon>
        <taxon>Streptophyta</taxon>
        <taxon>Embryophyta</taxon>
        <taxon>Tracheophyta</taxon>
        <taxon>Spermatophyta</taxon>
        <taxon>Magnoliopsida</taxon>
        <taxon>Magnoliidae</taxon>
        <taxon>Piperales</taxon>
        <taxon>Aristolochiaceae</taxon>
        <taxon>Aristolochia</taxon>
    </lineage>
</organism>
<dbReference type="Pfam" id="PF01764">
    <property type="entry name" value="Lipase_3"/>
    <property type="match status" value="1"/>
</dbReference>
<name>A0AAV7EVP9_ARIFI</name>
<comment type="caution">
    <text evidence="11">The sequence shown here is derived from an EMBL/GenBank/DDBJ whole genome shotgun (WGS) entry which is preliminary data.</text>
</comment>
<keyword evidence="3" id="KW-0150">Chloroplast</keyword>
<evidence type="ECO:0000256" key="7">
    <source>
        <dbReference type="ARBA" id="ARBA00022963"/>
    </source>
</evidence>
<evidence type="ECO:0000256" key="2">
    <source>
        <dbReference type="ARBA" id="ARBA00010701"/>
    </source>
</evidence>
<protein>
    <recommendedName>
        <fullName evidence="10">Fungal lipase-type domain-containing protein</fullName>
    </recommendedName>
</protein>
<feature type="compositionally biased region" description="Acidic residues" evidence="9">
    <location>
        <begin position="88"/>
        <end position="116"/>
    </location>
</feature>
<evidence type="ECO:0000256" key="5">
    <source>
        <dbReference type="ARBA" id="ARBA00022801"/>
    </source>
</evidence>
<feature type="region of interest" description="Disordered" evidence="9">
    <location>
        <begin position="88"/>
        <end position="120"/>
    </location>
</feature>
<keyword evidence="7" id="KW-0442">Lipid degradation</keyword>
<evidence type="ECO:0000256" key="1">
    <source>
        <dbReference type="ARBA" id="ARBA00004229"/>
    </source>
</evidence>
<dbReference type="Gene3D" id="3.40.50.1820">
    <property type="entry name" value="alpha/beta hydrolase"/>
    <property type="match status" value="1"/>
</dbReference>
<dbReference type="InterPro" id="IPR002921">
    <property type="entry name" value="Fungal_lipase-type"/>
</dbReference>
<proteinExistence type="inferred from homology"/>
<dbReference type="InterPro" id="IPR029058">
    <property type="entry name" value="AB_hydrolase_fold"/>
</dbReference>
<dbReference type="FunFam" id="3.40.50.1820:FF:000065">
    <property type="entry name" value="Phospholipase A1-II 3"/>
    <property type="match status" value="1"/>
</dbReference>
<dbReference type="PANTHER" id="PTHR31403">
    <property type="entry name" value="PHOSPHOLIPASE A1-IBETA2, CHLOROPLASTIC"/>
    <property type="match status" value="1"/>
</dbReference>
<feature type="domain" description="Fungal lipase-type" evidence="10">
    <location>
        <begin position="248"/>
        <end position="406"/>
    </location>
</feature>
<keyword evidence="12" id="KW-1185">Reference proteome</keyword>
<dbReference type="GO" id="GO:0009507">
    <property type="term" value="C:chloroplast"/>
    <property type="evidence" value="ECO:0007669"/>
    <property type="project" value="UniProtKB-SubCell"/>
</dbReference>
<evidence type="ECO:0000313" key="12">
    <source>
        <dbReference type="Proteomes" id="UP000825729"/>
    </source>
</evidence>
<accession>A0AAV7EVP9</accession>
<evidence type="ECO:0000256" key="9">
    <source>
        <dbReference type="SAM" id="MobiDB-lite"/>
    </source>
</evidence>
<keyword evidence="4" id="KW-0934">Plastid</keyword>
<evidence type="ECO:0000256" key="6">
    <source>
        <dbReference type="ARBA" id="ARBA00022946"/>
    </source>
</evidence>
<keyword evidence="5" id="KW-0378">Hydrolase</keyword>
<sequence>MCATYRAGSEALKLDPQLLYTSMAVCIRLAVPPPGILFIGENSGSPATAPLNLGFNIGRLRGSLKLQRSNNSTAGGLVIRAFPKTDETLESTELEREEEEGGSGGEEEEEEEEEEAAGGRLVDTWREIHGRDDWVGMLDPMEPLLRRELIRYGEMAQACYDAFDFDPFSKYCGSCKYNRRFFFPSLDISDLGYDVTRYLYATSNINLPNFFRKSRQSSVWSENANWMGYVAVSGDAASRRLGRRDIAVAWRGTVTRLEWVADLMDFLVPASSKGGIPCSDPNVKVESGFLNLYTDKAERCRFCKYSAREQILTEVRRLIHLYRDEEISITVTGHSLGSALAILSAYDIAETGLNVREDGREIPVCVFSFSGPRVGNWQFKERIQGLGVKVLRVVNVHDTVPKVPGILVNETVPTIVRKFGDWIPWSYCHVGVELALDHKNSPFLKDTNDPSCFHNLEAHLHLLDGYHGKGQRFFLSSGRDPALVNKASDFLKDHHLVPPYWRQDENKGMVRSHDGRWIQPERPRLDDHPPDIHHHLEQITLKSAKSSSRPN</sequence>
<evidence type="ECO:0000256" key="8">
    <source>
        <dbReference type="ARBA" id="ARBA00023098"/>
    </source>
</evidence>
<dbReference type="Proteomes" id="UP000825729">
    <property type="component" value="Unassembled WGS sequence"/>
</dbReference>
<gene>
    <name evidence="11" type="ORF">H6P81_004601</name>
</gene>
<comment type="subcellular location">
    <subcellularLocation>
        <location evidence="1">Plastid</location>
        <location evidence="1">Chloroplast</location>
    </subcellularLocation>
</comment>
<evidence type="ECO:0000259" key="10">
    <source>
        <dbReference type="Pfam" id="PF01764"/>
    </source>
</evidence>
<keyword evidence="8" id="KW-0443">Lipid metabolism</keyword>
<dbReference type="GO" id="GO:0008970">
    <property type="term" value="F:phospholipase A1 activity"/>
    <property type="evidence" value="ECO:0007669"/>
    <property type="project" value="UniProtKB-ARBA"/>
</dbReference>
<dbReference type="SUPFAM" id="SSF53474">
    <property type="entry name" value="alpha/beta-Hydrolases"/>
    <property type="match status" value="1"/>
</dbReference>
<comment type="similarity">
    <text evidence="2">Belongs to the AB hydrolase superfamily. Lipase family.</text>
</comment>
<dbReference type="AlphaFoldDB" id="A0AAV7EVP9"/>
<evidence type="ECO:0000313" key="11">
    <source>
        <dbReference type="EMBL" id="KAG9451697.1"/>
    </source>
</evidence>
<keyword evidence="6" id="KW-0809">Transit peptide</keyword>
<dbReference type="CDD" id="cd00519">
    <property type="entry name" value="Lipase_3"/>
    <property type="match status" value="1"/>
</dbReference>
<dbReference type="EMBL" id="JAINDJ010000003">
    <property type="protein sequence ID" value="KAG9451697.1"/>
    <property type="molecule type" value="Genomic_DNA"/>
</dbReference>